<proteinExistence type="inferred from homology"/>
<evidence type="ECO:0000313" key="6">
    <source>
        <dbReference type="Proteomes" id="UP000666240"/>
    </source>
</evidence>
<dbReference type="PANTHER" id="PTHR11579">
    <property type="entry name" value="PROTEIN-L-ISOASPARTATE O-METHYLTRANSFERASE"/>
    <property type="match status" value="1"/>
</dbReference>
<gene>
    <name evidence="5" type="ORF">J5Y06_16570</name>
</gene>
<dbReference type="RefSeq" id="WP_209336290.1">
    <property type="nucleotide sequence ID" value="NZ_JAGIYY010000006.1"/>
</dbReference>
<accession>A0A8J7RNC6</accession>
<evidence type="ECO:0000256" key="1">
    <source>
        <dbReference type="ARBA" id="ARBA00005369"/>
    </source>
</evidence>
<dbReference type="SUPFAM" id="SSF53335">
    <property type="entry name" value="S-adenosyl-L-methionine-dependent methyltransferases"/>
    <property type="match status" value="1"/>
</dbReference>
<dbReference type="Pfam" id="PF01135">
    <property type="entry name" value="PCMT"/>
    <property type="match status" value="1"/>
</dbReference>
<evidence type="ECO:0000256" key="3">
    <source>
        <dbReference type="ARBA" id="ARBA00030757"/>
    </source>
</evidence>
<comment type="caution">
    <text evidence="5">The sequence shown here is derived from an EMBL/GenBank/DDBJ whole genome shotgun (WGS) entry which is preliminary data.</text>
</comment>
<protein>
    <recommendedName>
        <fullName evidence="2">Protein-L-isoaspartate O-methyltransferase</fullName>
    </recommendedName>
    <alternativeName>
        <fullName evidence="3">Protein L-isoaspartyl methyltransferase</fullName>
    </alternativeName>
</protein>
<dbReference type="InterPro" id="IPR000682">
    <property type="entry name" value="PCMT"/>
</dbReference>
<feature type="domain" description="Rhodanese" evidence="4">
    <location>
        <begin position="120"/>
        <end position="154"/>
    </location>
</feature>
<dbReference type="Gene3D" id="3.40.50.150">
    <property type="entry name" value="Vaccinia Virus protein VP39"/>
    <property type="match status" value="1"/>
</dbReference>
<dbReference type="EMBL" id="JAGIYY010000006">
    <property type="protein sequence ID" value="MBP0440271.1"/>
    <property type="molecule type" value="Genomic_DNA"/>
</dbReference>
<dbReference type="AlphaFoldDB" id="A0A8J7RNC6"/>
<organism evidence="5 6">
    <name type="scientific">Tianweitania sediminis</name>
    <dbReference type="NCBI Taxonomy" id="1502156"/>
    <lineage>
        <taxon>Bacteria</taxon>
        <taxon>Pseudomonadati</taxon>
        <taxon>Pseudomonadota</taxon>
        <taxon>Alphaproteobacteria</taxon>
        <taxon>Hyphomicrobiales</taxon>
        <taxon>Phyllobacteriaceae</taxon>
        <taxon>Tianweitania</taxon>
    </lineage>
</organism>
<dbReference type="CDD" id="cd02440">
    <property type="entry name" value="AdoMet_MTases"/>
    <property type="match status" value="1"/>
</dbReference>
<evidence type="ECO:0000256" key="2">
    <source>
        <dbReference type="ARBA" id="ARBA00013346"/>
    </source>
</evidence>
<reference evidence="5" key="1">
    <citation type="submission" date="2021-03" db="EMBL/GenBank/DDBJ databases">
        <title>Genome sequencing and assembly of Tianweitania sediminis.</title>
        <authorList>
            <person name="Chhetri G."/>
        </authorList>
    </citation>
    <scope>NUCLEOTIDE SEQUENCE</scope>
    <source>
        <strain evidence="5">Z8</strain>
    </source>
</reference>
<keyword evidence="6" id="KW-1185">Reference proteome</keyword>
<dbReference type="InterPro" id="IPR029063">
    <property type="entry name" value="SAM-dependent_MTases_sf"/>
</dbReference>
<dbReference type="GO" id="GO:0004719">
    <property type="term" value="F:protein-L-isoaspartate (D-aspartate) O-methyltransferase activity"/>
    <property type="evidence" value="ECO:0007669"/>
    <property type="project" value="InterPro"/>
</dbReference>
<dbReference type="Proteomes" id="UP000666240">
    <property type="component" value="Unassembled WGS sequence"/>
</dbReference>
<name>A0A8J7RNC6_9HYPH</name>
<dbReference type="PANTHER" id="PTHR11579:SF18">
    <property type="entry name" value="PROTEIN-L-ISOASPARTATE O-METHYLTRANSFERASE"/>
    <property type="match status" value="1"/>
</dbReference>
<dbReference type="GO" id="GO:0005737">
    <property type="term" value="C:cytoplasm"/>
    <property type="evidence" value="ECO:0007669"/>
    <property type="project" value="TreeGrafter"/>
</dbReference>
<evidence type="ECO:0000313" key="5">
    <source>
        <dbReference type="EMBL" id="MBP0440271.1"/>
    </source>
</evidence>
<dbReference type="PROSITE" id="PS50206">
    <property type="entry name" value="RHODANESE_3"/>
    <property type="match status" value="1"/>
</dbReference>
<sequence>MSIDFATQRLKMVDGQVRTTDVTSVEVIDAMLAVPREEFVPSRRRALAYIDEDLEIAPATSSSEARYLMEPSPFAKLIQLADIQPGDYVLDVGTGTGYGAAVVSRLASSVVALESDPTLASAATQSLQRLGYDNVAVVTGALPEGYKAQGPYDVIVLEGCVDEVPQALLDQLKNYGRLVAIVGRGSTGSARLYVRDGDTVAGRTVFNAAVKPLPGFSKPASFVF</sequence>
<dbReference type="InterPro" id="IPR001763">
    <property type="entry name" value="Rhodanese-like_dom"/>
</dbReference>
<comment type="similarity">
    <text evidence="1">Belongs to the methyltransferase superfamily. L-isoaspartyl/D-aspartyl protein methyltransferase family.</text>
</comment>
<evidence type="ECO:0000259" key="4">
    <source>
        <dbReference type="PROSITE" id="PS50206"/>
    </source>
</evidence>